<gene>
    <name evidence="2" type="ORF">CONCODRAFT_2791</name>
</gene>
<name>A0A137PGY9_CONC2</name>
<protein>
    <submittedName>
        <fullName evidence="2">Uncharacterized protein</fullName>
    </submittedName>
</protein>
<feature type="non-terminal residue" evidence="2">
    <location>
        <position position="80"/>
    </location>
</feature>
<evidence type="ECO:0000313" key="2">
    <source>
        <dbReference type="EMBL" id="KXN74252.1"/>
    </source>
</evidence>
<keyword evidence="3" id="KW-1185">Reference proteome</keyword>
<dbReference type="EMBL" id="KQ964426">
    <property type="protein sequence ID" value="KXN74252.1"/>
    <property type="molecule type" value="Genomic_DNA"/>
</dbReference>
<keyword evidence="1" id="KW-0472">Membrane</keyword>
<accession>A0A137PGY9</accession>
<keyword evidence="1" id="KW-1133">Transmembrane helix</keyword>
<evidence type="ECO:0000313" key="3">
    <source>
        <dbReference type="Proteomes" id="UP000070444"/>
    </source>
</evidence>
<dbReference type="AlphaFoldDB" id="A0A137PGY9"/>
<proteinExistence type="predicted"/>
<keyword evidence="1" id="KW-0812">Transmembrane</keyword>
<reference evidence="2 3" key="1">
    <citation type="journal article" date="2015" name="Genome Biol. Evol.">
        <title>Phylogenomic analyses indicate that early fungi evolved digesting cell walls of algal ancestors of land plants.</title>
        <authorList>
            <person name="Chang Y."/>
            <person name="Wang S."/>
            <person name="Sekimoto S."/>
            <person name="Aerts A.L."/>
            <person name="Choi C."/>
            <person name="Clum A."/>
            <person name="LaButti K.M."/>
            <person name="Lindquist E.A."/>
            <person name="Yee Ngan C."/>
            <person name="Ohm R.A."/>
            <person name="Salamov A.A."/>
            <person name="Grigoriev I.V."/>
            <person name="Spatafora J.W."/>
            <person name="Berbee M.L."/>
        </authorList>
    </citation>
    <scope>NUCLEOTIDE SEQUENCE [LARGE SCALE GENOMIC DNA]</scope>
    <source>
        <strain evidence="2 3">NRRL 28638</strain>
    </source>
</reference>
<evidence type="ECO:0000256" key="1">
    <source>
        <dbReference type="SAM" id="Phobius"/>
    </source>
</evidence>
<dbReference type="Proteomes" id="UP000070444">
    <property type="component" value="Unassembled WGS sequence"/>
</dbReference>
<sequence length="80" mass="9375">MINNTDYHTFEDQESNRLFSVDGNNAQNPLLSTTAKKCNMGCKRFKRVFRFLIGFLVLPLIIYVYFYGFNSPFHFSNPKP</sequence>
<organism evidence="2 3">
    <name type="scientific">Conidiobolus coronatus (strain ATCC 28846 / CBS 209.66 / NRRL 28638)</name>
    <name type="common">Delacroixia coronata</name>
    <dbReference type="NCBI Taxonomy" id="796925"/>
    <lineage>
        <taxon>Eukaryota</taxon>
        <taxon>Fungi</taxon>
        <taxon>Fungi incertae sedis</taxon>
        <taxon>Zoopagomycota</taxon>
        <taxon>Entomophthoromycotina</taxon>
        <taxon>Entomophthoromycetes</taxon>
        <taxon>Entomophthorales</taxon>
        <taxon>Ancylistaceae</taxon>
        <taxon>Conidiobolus</taxon>
    </lineage>
</organism>
<feature type="transmembrane region" description="Helical" evidence="1">
    <location>
        <begin position="48"/>
        <end position="68"/>
    </location>
</feature>